<dbReference type="PANTHER" id="PTHR40459">
    <property type="entry name" value="CONSERVED HYPOTHETICAL ALANINE AND LEUCINE RICH PROTEIN"/>
    <property type="match status" value="1"/>
</dbReference>
<accession>A0A1R4F8F1</accession>
<dbReference type="Pfam" id="PF10728">
    <property type="entry name" value="DUF2520"/>
    <property type="match status" value="1"/>
</dbReference>
<evidence type="ECO:0000259" key="1">
    <source>
        <dbReference type="Pfam" id="PF10727"/>
    </source>
</evidence>
<dbReference type="OrthoDB" id="8650434at2"/>
<protein>
    <submittedName>
        <fullName evidence="3">Ketopantoate reductase PanG</fullName>
        <ecNumber evidence="3">1.1.1.169</ecNumber>
    </submittedName>
</protein>
<name>A0A1R4F8F1_9MICO</name>
<dbReference type="InterPro" id="IPR019665">
    <property type="entry name" value="OxRdtase/DH_put_Rossmann_dom"/>
</dbReference>
<reference evidence="3 4" key="1">
    <citation type="submission" date="2017-02" db="EMBL/GenBank/DDBJ databases">
        <authorList>
            <person name="Peterson S.W."/>
        </authorList>
    </citation>
    <scope>NUCLEOTIDE SEQUENCE [LARGE SCALE GENOMIC DNA]</scope>
    <source>
        <strain evidence="3 4">LMG 22410</strain>
    </source>
</reference>
<evidence type="ECO:0000313" key="4">
    <source>
        <dbReference type="Proteomes" id="UP000195787"/>
    </source>
</evidence>
<feature type="domain" description="Putative oxidoreductase/dehydrogenase Rossmann-like" evidence="1">
    <location>
        <begin position="1"/>
        <end position="122"/>
    </location>
</feature>
<sequence length="229" mass="23787">MQPGRLGVGIIGAGRVGPVLGAALAGVGHSLVGVHAISEDGWERVEALMPDAPLLDVPTILERSELVVLAVPRDQLEQLVAGLAEAGLWQPGQLVLHTDASFGTQVLEPARLQGAIPLAVHPAMTFTGTSIDLQQLLFSSFAVTAPAAVLPIAQALAVELGAEPVVIEEGDRPAYAEAIATATEFSDSIVSQSARMLAQLGVERPGRVLGQVVRSSVEAALSRNYDAEQ</sequence>
<dbReference type="InterPro" id="IPR018931">
    <property type="entry name" value="DUF2520"/>
</dbReference>
<evidence type="ECO:0000259" key="2">
    <source>
        <dbReference type="Pfam" id="PF10728"/>
    </source>
</evidence>
<dbReference type="EC" id="1.1.1.169" evidence="3"/>
<keyword evidence="4" id="KW-1185">Reference proteome</keyword>
<organism evidence="3 4">
    <name type="scientific">Agrococcus casei LMG 22410</name>
    <dbReference type="NCBI Taxonomy" id="1255656"/>
    <lineage>
        <taxon>Bacteria</taxon>
        <taxon>Bacillati</taxon>
        <taxon>Actinomycetota</taxon>
        <taxon>Actinomycetes</taxon>
        <taxon>Micrococcales</taxon>
        <taxon>Microbacteriaceae</taxon>
        <taxon>Agrococcus</taxon>
    </lineage>
</organism>
<proteinExistence type="predicted"/>
<dbReference type="Pfam" id="PF10727">
    <property type="entry name" value="Rossmann-like"/>
    <property type="match status" value="1"/>
</dbReference>
<dbReference type="PANTHER" id="PTHR40459:SF1">
    <property type="entry name" value="CONSERVED HYPOTHETICAL ALANINE AND LEUCINE RICH PROTEIN"/>
    <property type="match status" value="1"/>
</dbReference>
<gene>
    <name evidence="3" type="ORF">CZ674_03030</name>
</gene>
<dbReference type="InterPro" id="IPR036291">
    <property type="entry name" value="NAD(P)-bd_dom_sf"/>
</dbReference>
<keyword evidence="3" id="KW-0560">Oxidoreductase</keyword>
<dbReference type="GO" id="GO:0008677">
    <property type="term" value="F:2-dehydropantoate 2-reductase activity"/>
    <property type="evidence" value="ECO:0007669"/>
    <property type="project" value="UniProtKB-EC"/>
</dbReference>
<dbReference type="Gene3D" id="3.40.50.720">
    <property type="entry name" value="NAD(P)-binding Rossmann-like Domain"/>
    <property type="match status" value="1"/>
</dbReference>
<dbReference type="EMBL" id="FUHU01000020">
    <property type="protein sequence ID" value="SJM52137.1"/>
    <property type="molecule type" value="Genomic_DNA"/>
</dbReference>
<dbReference type="RefSeq" id="WP_086991068.1">
    <property type="nucleotide sequence ID" value="NZ_FUHU01000020.1"/>
</dbReference>
<feature type="domain" description="DUF2520" evidence="2">
    <location>
        <begin position="140"/>
        <end position="225"/>
    </location>
</feature>
<dbReference type="AlphaFoldDB" id="A0A1R4F8F1"/>
<dbReference type="GeneID" id="303172178"/>
<dbReference type="Proteomes" id="UP000195787">
    <property type="component" value="Unassembled WGS sequence"/>
</dbReference>
<dbReference type="SUPFAM" id="SSF51735">
    <property type="entry name" value="NAD(P)-binding Rossmann-fold domains"/>
    <property type="match status" value="1"/>
</dbReference>
<evidence type="ECO:0000313" key="3">
    <source>
        <dbReference type="EMBL" id="SJM52137.1"/>
    </source>
</evidence>